<organism evidence="4 5">
    <name type="scientific">Rhabdonatronobacter sediminivivens</name>
    <dbReference type="NCBI Taxonomy" id="2743469"/>
    <lineage>
        <taxon>Bacteria</taxon>
        <taxon>Pseudomonadati</taxon>
        <taxon>Pseudomonadota</taxon>
        <taxon>Alphaproteobacteria</taxon>
        <taxon>Rhodobacterales</taxon>
        <taxon>Paracoccaceae</taxon>
        <taxon>Rhabdonatronobacter</taxon>
    </lineage>
</organism>
<gene>
    <name evidence="4" type="ORF">HUK65_16515</name>
</gene>
<keyword evidence="2" id="KW-0012">Acyltransferase</keyword>
<dbReference type="CDD" id="cd04301">
    <property type="entry name" value="NAT_SF"/>
    <property type="match status" value="1"/>
</dbReference>
<protein>
    <submittedName>
        <fullName evidence="4">N-acetyltransferase family protein</fullName>
    </submittedName>
</protein>
<dbReference type="RefSeq" id="WP_179907383.1">
    <property type="nucleotide sequence ID" value="NZ_JACBXS010000055.1"/>
</dbReference>
<dbReference type="GO" id="GO:0016747">
    <property type="term" value="F:acyltransferase activity, transferring groups other than amino-acyl groups"/>
    <property type="evidence" value="ECO:0007669"/>
    <property type="project" value="InterPro"/>
</dbReference>
<evidence type="ECO:0000313" key="4">
    <source>
        <dbReference type="EMBL" id="NYS26590.1"/>
    </source>
</evidence>
<evidence type="ECO:0000259" key="3">
    <source>
        <dbReference type="PROSITE" id="PS51186"/>
    </source>
</evidence>
<dbReference type="SUPFAM" id="SSF55729">
    <property type="entry name" value="Acyl-CoA N-acyltransferases (Nat)"/>
    <property type="match status" value="1"/>
</dbReference>
<dbReference type="PANTHER" id="PTHR43072:SF23">
    <property type="entry name" value="UPF0039 PROTEIN C11D3.02C"/>
    <property type="match status" value="1"/>
</dbReference>
<dbReference type="EMBL" id="JACBXS010000055">
    <property type="protein sequence ID" value="NYS26590.1"/>
    <property type="molecule type" value="Genomic_DNA"/>
</dbReference>
<dbReference type="PANTHER" id="PTHR43072">
    <property type="entry name" value="N-ACETYLTRANSFERASE"/>
    <property type="match status" value="1"/>
</dbReference>
<dbReference type="Pfam" id="PF00583">
    <property type="entry name" value="Acetyltransf_1"/>
    <property type="match status" value="1"/>
</dbReference>
<reference evidence="4 5" key="1">
    <citation type="journal article" date="2000" name="Arch. Microbiol.">
        <title>Rhodobaca bogoriensis gen. nov. and sp. nov., an alkaliphilic purple nonsulfur bacterium from African Rift Valley soda lakes.</title>
        <authorList>
            <person name="Milford A.D."/>
            <person name="Achenbach L.A."/>
            <person name="Jung D.O."/>
            <person name="Madigan M.T."/>
        </authorList>
    </citation>
    <scope>NUCLEOTIDE SEQUENCE [LARGE SCALE GENOMIC DNA]</scope>
    <source>
        <strain evidence="4 5">2376</strain>
    </source>
</reference>
<dbReference type="AlphaFoldDB" id="A0A7Z0I2F9"/>
<dbReference type="PROSITE" id="PS51186">
    <property type="entry name" value="GNAT"/>
    <property type="match status" value="1"/>
</dbReference>
<accession>A0A7Z0I2F9</accession>
<evidence type="ECO:0000313" key="5">
    <source>
        <dbReference type="Proteomes" id="UP000529417"/>
    </source>
</evidence>
<evidence type="ECO:0000256" key="2">
    <source>
        <dbReference type="ARBA" id="ARBA00023315"/>
    </source>
</evidence>
<dbReference type="InterPro" id="IPR000182">
    <property type="entry name" value="GNAT_dom"/>
</dbReference>
<feature type="domain" description="N-acetyltransferase" evidence="3">
    <location>
        <begin position="1"/>
        <end position="161"/>
    </location>
</feature>
<evidence type="ECO:0000256" key="1">
    <source>
        <dbReference type="ARBA" id="ARBA00022679"/>
    </source>
</evidence>
<sequence>MIRAARPDDAGAIIGLWNPVIRDTVITFNPVEKTEKDVDALIAEATARDWGFLVAEEGGHVQGFARYFQFRGGPGYARSMEHTVYLDPLAHGRGLGHALMEALESHARARGMRMLIGGITGSNAASLRFHAARGYAEVGRIPDAGFKFGTYHPLVLVQKRL</sequence>
<comment type="caution">
    <text evidence="4">The sequence shown here is derived from an EMBL/GenBank/DDBJ whole genome shotgun (WGS) entry which is preliminary data.</text>
</comment>
<dbReference type="Gene3D" id="3.40.630.30">
    <property type="match status" value="1"/>
</dbReference>
<dbReference type="Proteomes" id="UP000529417">
    <property type="component" value="Unassembled WGS sequence"/>
</dbReference>
<keyword evidence="1 4" id="KW-0808">Transferase</keyword>
<keyword evidence="5" id="KW-1185">Reference proteome</keyword>
<dbReference type="InterPro" id="IPR016181">
    <property type="entry name" value="Acyl_CoA_acyltransferase"/>
</dbReference>
<name>A0A7Z0I2F9_9RHOB</name>
<proteinExistence type="predicted"/>